<protein>
    <recommendedName>
        <fullName evidence="4">O-antigen ligase domain-containing protein</fullName>
    </recommendedName>
</protein>
<keyword evidence="3" id="KW-1185">Reference proteome</keyword>
<gene>
    <name evidence="2" type="ORF">GCM10009862_22520</name>
</gene>
<keyword evidence="1" id="KW-1133">Transmembrane helix</keyword>
<feature type="transmembrane region" description="Helical" evidence="1">
    <location>
        <begin position="66"/>
        <end position="85"/>
    </location>
</feature>
<keyword evidence="1" id="KW-0472">Membrane</keyword>
<evidence type="ECO:0000313" key="3">
    <source>
        <dbReference type="Proteomes" id="UP001500274"/>
    </source>
</evidence>
<feature type="transmembrane region" description="Helical" evidence="1">
    <location>
        <begin position="267"/>
        <end position="285"/>
    </location>
</feature>
<feature type="transmembrane region" description="Helical" evidence="1">
    <location>
        <begin position="244"/>
        <end position="260"/>
    </location>
</feature>
<sequence length="478" mass="49519">MSRAGAYALVGGLITVIIVTAGLMLNVLPALALVLAALLVAAAVGGPTARAAFFALGLVLLFQSDAVPMAVRSAFLLVSVLLSVVSARNAVRAAALDATLARSVRLTLRAAVALCALVVIWIVGSLGAGAATEAVLRDATGYILLPLAVFIGLDFGLSAPRGRVLALVLGIGLLGGVSTTVAWLSRRGLEGGPEQFALASSYLAFPAVAAGLALFFSGTRFRVFWLLAGLVPAGVVVLSGGRQIVIILGAAVAAAVLVAGGPFWKRLIATVVAIAATVLGFTWVVELSGEVGGGIASDRFDFWRRVAESGLEVVANDASAIHRTRATEWMLQAWREHALVGQGLGQPLPSVRTGVPVAGQFTLDTPIVALAKFGALGALTIVLVLCIIVAAAWLLGARKGGALRTYIVCSVVMVVLTTFNGFPPENRGFPVFMLFFVSGAIALAPWRERQAISGGEDLGLPSRPILRKRHATLRWVSN</sequence>
<accession>A0ABP6BQZ1</accession>
<reference evidence="3" key="1">
    <citation type="journal article" date="2019" name="Int. J. Syst. Evol. Microbiol.">
        <title>The Global Catalogue of Microorganisms (GCM) 10K type strain sequencing project: providing services to taxonomists for standard genome sequencing and annotation.</title>
        <authorList>
            <consortium name="The Broad Institute Genomics Platform"/>
            <consortium name="The Broad Institute Genome Sequencing Center for Infectious Disease"/>
            <person name="Wu L."/>
            <person name="Ma J."/>
        </authorList>
    </citation>
    <scope>NUCLEOTIDE SEQUENCE [LARGE SCALE GENOMIC DNA]</scope>
    <source>
        <strain evidence="3">JCM 16365</strain>
    </source>
</reference>
<feature type="transmembrane region" description="Helical" evidence="1">
    <location>
        <begin position="223"/>
        <end position="238"/>
    </location>
</feature>
<organism evidence="2 3">
    <name type="scientific">Microbacterium binotii</name>
    <dbReference type="NCBI Taxonomy" id="462710"/>
    <lineage>
        <taxon>Bacteria</taxon>
        <taxon>Bacillati</taxon>
        <taxon>Actinomycetota</taxon>
        <taxon>Actinomycetes</taxon>
        <taxon>Micrococcales</taxon>
        <taxon>Microbacteriaceae</taxon>
        <taxon>Microbacterium</taxon>
    </lineage>
</organism>
<feature type="transmembrane region" description="Helical" evidence="1">
    <location>
        <begin position="164"/>
        <end position="184"/>
    </location>
</feature>
<evidence type="ECO:0000313" key="2">
    <source>
        <dbReference type="EMBL" id="GAA2582830.1"/>
    </source>
</evidence>
<proteinExistence type="predicted"/>
<feature type="transmembrane region" description="Helical" evidence="1">
    <location>
        <begin position="373"/>
        <end position="396"/>
    </location>
</feature>
<feature type="transmembrane region" description="Helical" evidence="1">
    <location>
        <begin position="428"/>
        <end position="446"/>
    </location>
</feature>
<keyword evidence="1" id="KW-0812">Transmembrane</keyword>
<feature type="transmembrane region" description="Helical" evidence="1">
    <location>
        <begin position="32"/>
        <end position="60"/>
    </location>
</feature>
<feature type="transmembrane region" description="Helical" evidence="1">
    <location>
        <begin position="403"/>
        <end position="422"/>
    </location>
</feature>
<evidence type="ECO:0000256" key="1">
    <source>
        <dbReference type="SAM" id="Phobius"/>
    </source>
</evidence>
<dbReference type="EMBL" id="BAAARI010000014">
    <property type="protein sequence ID" value="GAA2582830.1"/>
    <property type="molecule type" value="Genomic_DNA"/>
</dbReference>
<dbReference type="Proteomes" id="UP001500274">
    <property type="component" value="Unassembled WGS sequence"/>
</dbReference>
<evidence type="ECO:0008006" key="4">
    <source>
        <dbReference type="Google" id="ProtNLM"/>
    </source>
</evidence>
<feature type="transmembrane region" description="Helical" evidence="1">
    <location>
        <begin position="6"/>
        <end position="25"/>
    </location>
</feature>
<name>A0ABP6BQZ1_9MICO</name>
<feature type="transmembrane region" description="Helical" evidence="1">
    <location>
        <begin position="196"/>
        <end position="216"/>
    </location>
</feature>
<comment type="caution">
    <text evidence="2">The sequence shown here is derived from an EMBL/GenBank/DDBJ whole genome shotgun (WGS) entry which is preliminary data.</text>
</comment>
<feature type="transmembrane region" description="Helical" evidence="1">
    <location>
        <begin position="139"/>
        <end position="157"/>
    </location>
</feature>
<feature type="transmembrane region" description="Helical" evidence="1">
    <location>
        <begin position="106"/>
        <end position="127"/>
    </location>
</feature>